<reference evidence="2" key="1">
    <citation type="submission" date="2021-02" db="EMBL/GenBank/DDBJ databases">
        <title>First Annotated Genome of the Yellow-green Alga Tribonema minus.</title>
        <authorList>
            <person name="Mahan K.M."/>
        </authorList>
    </citation>
    <scope>NUCLEOTIDE SEQUENCE</scope>
    <source>
        <strain evidence="2">UTEX B ZZ1240</strain>
    </source>
</reference>
<feature type="region of interest" description="Disordered" evidence="1">
    <location>
        <begin position="108"/>
        <end position="219"/>
    </location>
</feature>
<dbReference type="AlphaFoldDB" id="A0A835YU61"/>
<evidence type="ECO:0000313" key="2">
    <source>
        <dbReference type="EMBL" id="KAG5180763.1"/>
    </source>
</evidence>
<feature type="compositionally biased region" description="Low complexity" evidence="1">
    <location>
        <begin position="142"/>
        <end position="155"/>
    </location>
</feature>
<feature type="compositionally biased region" description="Basic residues" evidence="1">
    <location>
        <begin position="289"/>
        <end position="300"/>
    </location>
</feature>
<evidence type="ECO:0000313" key="3">
    <source>
        <dbReference type="Proteomes" id="UP000664859"/>
    </source>
</evidence>
<protein>
    <submittedName>
        <fullName evidence="2">Uncharacterized protein</fullName>
    </submittedName>
</protein>
<feature type="region of interest" description="Disordered" evidence="1">
    <location>
        <begin position="491"/>
        <end position="529"/>
    </location>
</feature>
<feature type="compositionally biased region" description="Polar residues" evidence="1">
    <location>
        <begin position="569"/>
        <end position="589"/>
    </location>
</feature>
<feature type="compositionally biased region" description="Basic residues" evidence="1">
    <location>
        <begin position="505"/>
        <end position="517"/>
    </location>
</feature>
<gene>
    <name evidence="2" type="ORF">JKP88DRAFT_322917</name>
</gene>
<feature type="compositionally biased region" description="Basic and acidic residues" evidence="1">
    <location>
        <begin position="197"/>
        <end position="213"/>
    </location>
</feature>
<evidence type="ECO:0000256" key="1">
    <source>
        <dbReference type="SAM" id="MobiDB-lite"/>
    </source>
</evidence>
<sequence>MHEPSAASLQAFIAATAADTVVLDVVNEVVDAASAVFLEREVNALLVPYAAEACIEDVQRVLSWAFLQADTPLLTEPPDVGAEPPPVDIDSWARGHVPTRTLHKTDYESTLPMWSPDGTHAGSDESKSMRSLRSKRSRVAKKVSSPPNSAGASNAYDDLAGPPARTAVPTSPTIMELSSPAAFAGGGGFGHSASKQRVSEVEDRRRQEAERRAAHAAAERAAAQQLEKAIANLKGREWTLDGQGHLLEVKRPNPDSLPAVVPTLGVEVRDIGLDKTAPNKSLGSSLGRQSRKTRVAHGRKASSTTAPPAAVFFAEDPVAQPSLLLTVDLAPGVGLRQNDVVKEGPPPIVDPMHLSKQEFQLRTQRFSEQDSLAGSSIFGGADASLAFSPVSSVMVTPTRETEADAWRAGGKTGGQLLPVKSPIVGGSLAGGSAQSVGDSVATAGNAPRAPAATARPEGEGGETDAHWQLYTSAEFSNPPTGGKVTLACLPSKPANTGAGSSVGSSHRRRAGGPHRRYMSQPPLGRGGPHVPLALDDASVMSGMSVGSGRSKDNSLRAVKAGALPPISMAPTSGSASMGGVSMQSAASSQRDVQLRAKARAAGQGTVHKRKGNALIQALLLR</sequence>
<name>A0A835YU61_9STRA</name>
<dbReference type="Proteomes" id="UP000664859">
    <property type="component" value="Unassembled WGS sequence"/>
</dbReference>
<feature type="compositionally biased region" description="Low complexity" evidence="1">
    <location>
        <begin position="441"/>
        <end position="455"/>
    </location>
</feature>
<feature type="region of interest" description="Disordered" evidence="1">
    <location>
        <begin position="428"/>
        <end position="463"/>
    </location>
</feature>
<accession>A0A835YU61</accession>
<comment type="caution">
    <text evidence="2">The sequence shown here is derived from an EMBL/GenBank/DDBJ whole genome shotgun (WGS) entry which is preliminary data.</text>
</comment>
<feature type="compositionally biased region" description="Basic residues" evidence="1">
    <location>
        <begin position="130"/>
        <end position="141"/>
    </location>
</feature>
<feature type="compositionally biased region" description="Polar residues" evidence="1">
    <location>
        <begin position="493"/>
        <end position="504"/>
    </location>
</feature>
<dbReference type="OrthoDB" id="193650at2759"/>
<proteinExistence type="predicted"/>
<feature type="region of interest" description="Disordered" evidence="1">
    <location>
        <begin position="568"/>
        <end position="589"/>
    </location>
</feature>
<feature type="compositionally biased region" description="Polar residues" evidence="1">
    <location>
        <begin position="278"/>
        <end position="288"/>
    </location>
</feature>
<organism evidence="2 3">
    <name type="scientific">Tribonema minus</name>
    <dbReference type="NCBI Taxonomy" id="303371"/>
    <lineage>
        <taxon>Eukaryota</taxon>
        <taxon>Sar</taxon>
        <taxon>Stramenopiles</taxon>
        <taxon>Ochrophyta</taxon>
        <taxon>PX clade</taxon>
        <taxon>Xanthophyceae</taxon>
        <taxon>Tribonematales</taxon>
        <taxon>Tribonemataceae</taxon>
        <taxon>Tribonema</taxon>
    </lineage>
</organism>
<keyword evidence="3" id="KW-1185">Reference proteome</keyword>
<dbReference type="EMBL" id="JAFCMP010000357">
    <property type="protein sequence ID" value="KAG5180763.1"/>
    <property type="molecule type" value="Genomic_DNA"/>
</dbReference>
<feature type="region of interest" description="Disordered" evidence="1">
    <location>
        <begin position="275"/>
        <end position="305"/>
    </location>
</feature>